<reference evidence="3 4" key="1">
    <citation type="journal article" date="2009" name="Appl. Environ. Microbiol.">
        <title>Genome analysis of the meat starter culture bacterium Staphylococcus carnosus TM300.</title>
        <authorList>
            <person name="Rosenstein R."/>
            <person name="Nerz C."/>
            <person name="Biswas L."/>
            <person name="Resch A."/>
            <person name="Raddatz G."/>
            <person name="Schuster S.C."/>
            <person name="Goetz F."/>
        </authorList>
    </citation>
    <scope>NUCLEOTIDE SEQUENCE [LARGE SCALE GENOMIC DNA]</scope>
    <source>
        <strain evidence="3 4">TM300</strain>
    </source>
</reference>
<dbReference type="KEGG" id="sca:SCA_2119"/>
<evidence type="ECO:0000256" key="1">
    <source>
        <dbReference type="SAM" id="MobiDB-lite"/>
    </source>
</evidence>
<dbReference type="BioCyc" id="SCAR396513:SCA_RS12535-MONOMER"/>
<organism evidence="3 4">
    <name type="scientific">Staphylococcus carnosus (strain TM300)</name>
    <dbReference type="NCBI Taxonomy" id="396513"/>
    <lineage>
        <taxon>Bacteria</taxon>
        <taxon>Bacillati</taxon>
        <taxon>Bacillota</taxon>
        <taxon>Bacilli</taxon>
        <taxon>Bacillales</taxon>
        <taxon>Staphylococcaceae</taxon>
        <taxon>Staphylococcus</taxon>
    </lineage>
</organism>
<keyword evidence="2" id="KW-0732">Signal</keyword>
<dbReference type="RefSeq" id="WP_015901360.1">
    <property type="nucleotide sequence ID" value="NC_012121.1"/>
</dbReference>
<feature type="chain" id="PRO_5039733301" description="Lipoprotein" evidence="2">
    <location>
        <begin position="20"/>
        <end position="68"/>
    </location>
</feature>
<protein>
    <recommendedName>
        <fullName evidence="5">Lipoprotein</fullName>
    </recommendedName>
</protein>
<evidence type="ECO:0000313" key="4">
    <source>
        <dbReference type="Proteomes" id="UP000000444"/>
    </source>
</evidence>
<dbReference type="AlphaFoldDB" id="B9DJZ2"/>
<evidence type="ECO:0000313" key="3">
    <source>
        <dbReference type="EMBL" id="CAL29024.1"/>
    </source>
</evidence>
<proteinExistence type="predicted"/>
<dbReference type="HOGENOM" id="CLU_2791941_0_0_9"/>
<gene>
    <name evidence="3" type="ordered locus">Sca_2119</name>
</gene>
<evidence type="ECO:0000256" key="2">
    <source>
        <dbReference type="SAM" id="SignalP"/>
    </source>
</evidence>
<accession>B9DJZ2</accession>
<sequence>MKQKLVTLMACTLILSACSGTNEEADNEKEPQKKAAQKQPTEKDTSKINMNPEIFKNKTKIKQLVKQK</sequence>
<keyword evidence="4" id="KW-1185">Reference proteome</keyword>
<dbReference type="PROSITE" id="PS51257">
    <property type="entry name" value="PROKAR_LIPOPROTEIN"/>
    <property type="match status" value="1"/>
</dbReference>
<dbReference type="EMBL" id="AM295250">
    <property type="protein sequence ID" value="CAL29024.1"/>
    <property type="molecule type" value="Genomic_DNA"/>
</dbReference>
<dbReference type="Proteomes" id="UP000000444">
    <property type="component" value="Chromosome"/>
</dbReference>
<dbReference type="GeneID" id="93794567"/>
<name>B9DJZ2_STACT</name>
<feature type="compositionally biased region" description="Basic residues" evidence="1">
    <location>
        <begin position="57"/>
        <end position="68"/>
    </location>
</feature>
<feature type="signal peptide" evidence="2">
    <location>
        <begin position="1"/>
        <end position="19"/>
    </location>
</feature>
<feature type="region of interest" description="Disordered" evidence="1">
    <location>
        <begin position="21"/>
        <end position="68"/>
    </location>
</feature>
<evidence type="ECO:0008006" key="5">
    <source>
        <dbReference type="Google" id="ProtNLM"/>
    </source>
</evidence>